<dbReference type="InterPro" id="IPR029016">
    <property type="entry name" value="GAF-like_dom_sf"/>
</dbReference>
<dbReference type="PROSITE" id="PS50112">
    <property type="entry name" value="PAS"/>
    <property type="match status" value="2"/>
</dbReference>
<feature type="domain" description="PAS" evidence="9">
    <location>
        <begin position="55"/>
        <end position="127"/>
    </location>
</feature>
<dbReference type="InterPro" id="IPR013655">
    <property type="entry name" value="PAS_fold_3"/>
</dbReference>
<dbReference type="EMBL" id="CP074694">
    <property type="protein sequence ID" value="QVL29940.1"/>
    <property type="molecule type" value="Genomic_DNA"/>
</dbReference>
<evidence type="ECO:0000259" key="7">
    <source>
        <dbReference type="PROSITE" id="PS50109"/>
    </source>
</evidence>
<comment type="catalytic activity">
    <reaction evidence="1">
        <text>ATP + protein L-histidine = ADP + protein N-phospho-L-histidine.</text>
        <dbReference type="EC" id="2.7.13.3"/>
    </reaction>
</comment>
<feature type="domain" description="PAS" evidence="9">
    <location>
        <begin position="206"/>
        <end position="261"/>
    </location>
</feature>
<dbReference type="Gene3D" id="1.10.287.130">
    <property type="match status" value="1"/>
</dbReference>
<dbReference type="SUPFAM" id="SSF52172">
    <property type="entry name" value="CheY-like"/>
    <property type="match status" value="1"/>
</dbReference>
<reference evidence="11" key="1">
    <citation type="submission" date="2021-05" db="EMBL/GenBank/DDBJ databases">
        <title>Complete genome sequence of the cellulolytic planctomycete Telmatocola sphagniphila SP2T and characterization of the first cellulase from planctomycetes.</title>
        <authorList>
            <person name="Rakitin A.L."/>
            <person name="Beletsky A.V."/>
            <person name="Naumoff D.G."/>
            <person name="Kulichevskaya I.S."/>
            <person name="Mardanov A.V."/>
            <person name="Ravin N.V."/>
            <person name="Dedysh S.N."/>
        </authorList>
    </citation>
    <scope>NUCLEOTIDE SEQUENCE</scope>
    <source>
        <strain evidence="11">SP2T</strain>
    </source>
</reference>
<proteinExistence type="predicted"/>
<dbReference type="SMART" id="SM00448">
    <property type="entry name" value="REC"/>
    <property type="match status" value="1"/>
</dbReference>
<organism evidence="11 12">
    <name type="scientific">Telmatocola sphagniphila</name>
    <dbReference type="NCBI Taxonomy" id="1123043"/>
    <lineage>
        <taxon>Bacteria</taxon>
        <taxon>Pseudomonadati</taxon>
        <taxon>Planctomycetota</taxon>
        <taxon>Planctomycetia</taxon>
        <taxon>Gemmatales</taxon>
        <taxon>Gemmataceae</taxon>
    </lineage>
</organism>
<gene>
    <name evidence="11" type="ORF">KIH39_13785</name>
</gene>
<dbReference type="Proteomes" id="UP000676194">
    <property type="component" value="Chromosome"/>
</dbReference>
<dbReference type="InterPro" id="IPR035965">
    <property type="entry name" value="PAS-like_dom_sf"/>
</dbReference>
<dbReference type="CDD" id="cd00130">
    <property type="entry name" value="PAS"/>
    <property type="match status" value="2"/>
</dbReference>
<evidence type="ECO:0000256" key="2">
    <source>
        <dbReference type="ARBA" id="ARBA00012438"/>
    </source>
</evidence>
<dbReference type="InterPro" id="IPR003594">
    <property type="entry name" value="HATPase_dom"/>
</dbReference>
<dbReference type="PROSITE" id="PS50110">
    <property type="entry name" value="RESPONSE_REGULATORY"/>
    <property type="match status" value="1"/>
</dbReference>
<dbReference type="InterPro" id="IPR001789">
    <property type="entry name" value="Sig_transdc_resp-reg_receiver"/>
</dbReference>
<evidence type="ECO:0000256" key="4">
    <source>
        <dbReference type="ARBA" id="ARBA00022679"/>
    </source>
</evidence>
<dbReference type="SMART" id="SM00065">
    <property type="entry name" value="GAF"/>
    <property type="match status" value="1"/>
</dbReference>
<keyword evidence="12" id="KW-1185">Reference proteome</keyword>
<feature type="domain" description="Histidine kinase" evidence="7">
    <location>
        <begin position="504"/>
        <end position="722"/>
    </location>
</feature>
<dbReference type="PROSITE" id="PS50109">
    <property type="entry name" value="HIS_KIN"/>
    <property type="match status" value="1"/>
</dbReference>
<accession>A0A8E6B123</accession>
<dbReference type="InterPro" id="IPR001610">
    <property type="entry name" value="PAC"/>
</dbReference>
<evidence type="ECO:0000256" key="5">
    <source>
        <dbReference type="ARBA" id="ARBA00022777"/>
    </source>
</evidence>
<evidence type="ECO:0000313" key="11">
    <source>
        <dbReference type="EMBL" id="QVL29940.1"/>
    </source>
</evidence>
<dbReference type="PRINTS" id="PR00344">
    <property type="entry name" value="BCTRLSENSOR"/>
</dbReference>
<dbReference type="FunFam" id="3.30.450.20:FF:000099">
    <property type="entry name" value="Sensory box sensor histidine kinase"/>
    <property type="match status" value="1"/>
</dbReference>
<dbReference type="InterPro" id="IPR003018">
    <property type="entry name" value="GAF"/>
</dbReference>
<dbReference type="PANTHER" id="PTHR43547">
    <property type="entry name" value="TWO-COMPONENT HISTIDINE KINASE"/>
    <property type="match status" value="1"/>
</dbReference>
<dbReference type="RefSeq" id="WP_213493822.1">
    <property type="nucleotide sequence ID" value="NZ_CP074694.1"/>
</dbReference>
<feature type="domain" description="PAC" evidence="10">
    <location>
        <begin position="279"/>
        <end position="332"/>
    </location>
</feature>
<feature type="modified residue" description="4-aspartylphosphate" evidence="6">
    <location>
        <position position="795"/>
    </location>
</feature>
<dbReference type="Pfam" id="PF08447">
    <property type="entry name" value="PAS_3"/>
    <property type="match status" value="1"/>
</dbReference>
<dbReference type="Pfam" id="PF00512">
    <property type="entry name" value="HisKA"/>
    <property type="match status" value="1"/>
</dbReference>
<dbReference type="Pfam" id="PF02518">
    <property type="entry name" value="HATPase_c"/>
    <property type="match status" value="1"/>
</dbReference>
<dbReference type="FunFam" id="3.30.565.10:FF:000006">
    <property type="entry name" value="Sensor histidine kinase WalK"/>
    <property type="match status" value="1"/>
</dbReference>
<evidence type="ECO:0000259" key="9">
    <source>
        <dbReference type="PROSITE" id="PS50112"/>
    </source>
</evidence>
<dbReference type="SMART" id="SM00387">
    <property type="entry name" value="HATPase_c"/>
    <property type="match status" value="1"/>
</dbReference>
<protein>
    <recommendedName>
        <fullName evidence="2">histidine kinase</fullName>
        <ecNumber evidence="2">2.7.13.3</ecNumber>
    </recommendedName>
</protein>
<dbReference type="KEGG" id="tsph:KIH39_13785"/>
<dbReference type="Pfam" id="PF08448">
    <property type="entry name" value="PAS_4"/>
    <property type="match status" value="1"/>
</dbReference>
<dbReference type="EC" id="2.7.13.3" evidence="2"/>
<dbReference type="InterPro" id="IPR013656">
    <property type="entry name" value="PAS_4"/>
</dbReference>
<evidence type="ECO:0000259" key="10">
    <source>
        <dbReference type="PROSITE" id="PS50113"/>
    </source>
</evidence>
<dbReference type="SMART" id="SM00388">
    <property type="entry name" value="HisKA"/>
    <property type="match status" value="1"/>
</dbReference>
<dbReference type="CDD" id="cd17580">
    <property type="entry name" value="REC_2_DhkD-like"/>
    <property type="match status" value="1"/>
</dbReference>
<dbReference type="Gene3D" id="3.30.565.10">
    <property type="entry name" value="Histidine kinase-like ATPase, C-terminal domain"/>
    <property type="match status" value="1"/>
</dbReference>
<keyword evidence="5" id="KW-0418">Kinase</keyword>
<dbReference type="Gene3D" id="3.30.450.40">
    <property type="match status" value="1"/>
</dbReference>
<dbReference type="Pfam" id="PF00072">
    <property type="entry name" value="Response_reg"/>
    <property type="match status" value="1"/>
</dbReference>
<dbReference type="SUPFAM" id="SSF55781">
    <property type="entry name" value="GAF domain-like"/>
    <property type="match status" value="1"/>
</dbReference>
<dbReference type="InterPro" id="IPR000700">
    <property type="entry name" value="PAS-assoc_C"/>
</dbReference>
<evidence type="ECO:0000259" key="8">
    <source>
        <dbReference type="PROSITE" id="PS50110"/>
    </source>
</evidence>
<sequence>MPDYPDIEQLRTENEELKLRLIETEATLEAIRSGEVDALVVAGPNGHRVYTLEGADQFYRVLIEAMQPGQGAASLSLDGTILYCNHSFASMINVSQEKVRGSSFEQFIAPFDRSEWHRVLHEAQSTQIQREFLLHPKEGASIPVHLALNVLPLSGSIALGLVVTDLTERKIQEDTVRRLELEEAARTLAEEKARKAVQSETAARQSESRFRQLADALPQIVWMARADGYLDYFNKRWQEFTGFLSEGIGSDVWRPVVHPDDIGNCLARWYDSLKTGNVYEIEFRLFNSLNAGYRWHLGRAVPVRDESGRIIRWFGTCTDIDETKKAADRQRLLWEAAAILLTTEDPGSMMQKLFANIAPHFGLDCYINFLVTESGSELRLNSCLGIPPEDLPRLTRLNFGQAICGNVALHRRSMVANFIQQSEDSKTQLIKGLGLRAYACNPLIVGGKLLGTLSFASRSRDWFEADELEFLSTVTHYVTISYERLRLLKQLQETDRRKDEFLAILGHELRNPLAPIRNAAQYLKLKGESNPDLQNAREIIERQGAHLTRLVDDLLDVSRITRGKITLQKERVTLEVILTSAIESSRPAIEAAGHALIVELPKKPIYIQGDFTRLAQVFGNLLVNAAKYTDRGGEIRITARREGAEVAISISDTGIGIRPEHLNRLFEIFSQVDSALERTQGGLGIGLSLVKGLVEMHNGSVEAHSDGPGHGSQFLVRLPVLEDAEPVKANDTTCALGEEVDGKGIRILVADDNLDSVQSLSMMLSIMGYEIREAHDGAMAVEVAEEYQPEVIFMDIGMPRLNGYEAAKRIRTYPWGKSINLIALTGWGQEDDKKRADAAGFNYHFTKPVSMEALRKLLSRIASHA</sequence>
<dbReference type="Gene3D" id="3.30.450.20">
    <property type="entry name" value="PAS domain"/>
    <property type="match status" value="2"/>
</dbReference>
<dbReference type="SMART" id="SM00086">
    <property type="entry name" value="PAC"/>
    <property type="match status" value="2"/>
</dbReference>
<dbReference type="InterPro" id="IPR005467">
    <property type="entry name" value="His_kinase_dom"/>
</dbReference>
<feature type="domain" description="Response regulatory" evidence="8">
    <location>
        <begin position="746"/>
        <end position="862"/>
    </location>
</feature>
<name>A0A8E6B123_9BACT</name>
<dbReference type="CDD" id="cd00082">
    <property type="entry name" value="HisKA"/>
    <property type="match status" value="1"/>
</dbReference>
<dbReference type="Pfam" id="PF01590">
    <property type="entry name" value="GAF"/>
    <property type="match status" value="1"/>
</dbReference>
<dbReference type="CDD" id="cd16922">
    <property type="entry name" value="HATPase_EvgS-ArcB-TorS-like"/>
    <property type="match status" value="1"/>
</dbReference>
<dbReference type="InterPro" id="IPR003661">
    <property type="entry name" value="HisK_dim/P_dom"/>
</dbReference>
<dbReference type="InterPro" id="IPR011006">
    <property type="entry name" value="CheY-like_superfamily"/>
</dbReference>
<dbReference type="InterPro" id="IPR000014">
    <property type="entry name" value="PAS"/>
</dbReference>
<dbReference type="InterPro" id="IPR036890">
    <property type="entry name" value="HATPase_C_sf"/>
</dbReference>
<dbReference type="InterPro" id="IPR004358">
    <property type="entry name" value="Sig_transdc_His_kin-like_C"/>
</dbReference>
<keyword evidence="4" id="KW-0808">Transferase</keyword>
<dbReference type="PANTHER" id="PTHR43547:SF2">
    <property type="entry name" value="HYBRID SIGNAL TRANSDUCTION HISTIDINE KINASE C"/>
    <property type="match status" value="1"/>
</dbReference>
<keyword evidence="3 6" id="KW-0597">Phosphoprotein</keyword>
<dbReference type="SUPFAM" id="SSF55874">
    <property type="entry name" value="ATPase domain of HSP90 chaperone/DNA topoisomerase II/histidine kinase"/>
    <property type="match status" value="1"/>
</dbReference>
<dbReference type="NCBIfam" id="TIGR00229">
    <property type="entry name" value="sensory_box"/>
    <property type="match status" value="2"/>
</dbReference>
<evidence type="ECO:0000256" key="3">
    <source>
        <dbReference type="ARBA" id="ARBA00022553"/>
    </source>
</evidence>
<evidence type="ECO:0000256" key="1">
    <source>
        <dbReference type="ARBA" id="ARBA00000085"/>
    </source>
</evidence>
<dbReference type="Gene3D" id="3.40.50.2300">
    <property type="match status" value="1"/>
</dbReference>
<dbReference type="SUPFAM" id="SSF55785">
    <property type="entry name" value="PYP-like sensor domain (PAS domain)"/>
    <property type="match status" value="2"/>
</dbReference>
<evidence type="ECO:0000256" key="6">
    <source>
        <dbReference type="PROSITE-ProRule" id="PRU00169"/>
    </source>
</evidence>
<dbReference type="PROSITE" id="PS50113">
    <property type="entry name" value="PAC"/>
    <property type="match status" value="1"/>
</dbReference>
<evidence type="ECO:0000313" key="12">
    <source>
        <dbReference type="Proteomes" id="UP000676194"/>
    </source>
</evidence>
<dbReference type="GO" id="GO:0000155">
    <property type="term" value="F:phosphorelay sensor kinase activity"/>
    <property type="evidence" value="ECO:0007669"/>
    <property type="project" value="InterPro"/>
</dbReference>
<dbReference type="SMART" id="SM00091">
    <property type="entry name" value="PAS"/>
    <property type="match status" value="2"/>
</dbReference>
<dbReference type="AlphaFoldDB" id="A0A8E6B123"/>